<dbReference type="NCBIfam" id="NF009299">
    <property type="entry name" value="PRK12656.1"/>
    <property type="match status" value="1"/>
</dbReference>
<keyword evidence="2" id="KW-0456">Lyase</keyword>
<evidence type="ECO:0000313" key="3">
    <source>
        <dbReference type="Proteomes" id="UP001597104"/>
    </source>
</evidence>
<dbReference type="CDD" id="cd00956">
    <property type="entry name" value="Transaldolase_FSA"/>
    <property type="match status" value="1"/>
</dbReference>
<dbReference type="Proteomes" id="UP001597104">
    <property type="component" value="Unassembled WGS sequence"/>
</dbReference>
<dbReference type="PANTHER" id="PTHR10683:SF28">
    <property type="entry name" value="TRANSALDOLASE C"/>
    <property type="match status" value="1"/>
</dbReference>
<gene>
    <name evidence="2" type="ORF">ACFQZ7_09640</name>
</gene>
<accession>A0ABW3EF64</accession>
<dbReference type="Pfam" id="PF00923">
    <property type="entry name" value="TAL_FSA"/>
    <property type="match status" value="1"/>
</dbReference>
<evidence type="ECO:0000313" key="2">
    <source>
        <dbReference type="EMBL" id="MFD0897982.1"/>
    </source>
</evidence>
<keyword evidence="1" id="KW-0704">Schiff base</keyword>
<dbReference type="EC" id="4.1.2.-" evidence="2"/>
<organism evidence="2 3">
    <name type="scientific">Loigolactobacillus binensis</name>
    <dbReference type="NCBI Taxonomy" id="2559922"/>
    <lineage>
        <taxon>Bacteria</taxon>
        <taxon>Bacillati</taxon>
        <taxon>Bacillota</taxon>
        <taxon>Bacilli</taxon>
        <taxon>Lactobacillales</taxon>
        <taxon>Lactobacillaceae</taxon>
        <taxon>Loigolactobacillus</taxon>
    </lineage>
</organism>
<dbReference type="PANTHER" id="PTHR10683">
    <property type="entry name" value="TRANSALDOLASE"/>
    <property type="match status" value="1"/>
</dbReference>
<sequence>MEFLLDTVHIPDIEKYNAIIPLSGITSNPTICKKEGPFEFFDHMRAIRKIIGLDKTLHVQAVGQTTEAMLADAHTILREIDDQVYIKIPTNEAGLKAIKQLKAENVHVTATAIYTSFQGLLAIQAGADYIAPYYNRMANMNIDATQVIANFVSAIQRDHAQTKVLAASFHNVEQVTTALNTGAQAVTMGVDILKAGLGMPAIGQAVADFTSDWESNFGAGTTIASLS</sequence>
<dbReference type="SUPFAM" id="SSF51569">
    <property type="entry name" value="Aldolase"/>
    <property type="match status" value="1"/>
</dbReference>
<keyword evidence="3" id="KW-1185">Reference proteome</keyword>
<dbReference type="InterPro" id="IPR013785">
    <property type="entry name" value="Aldolase_TIM"/>
</dbReference>
<evidence type="ECO:0000256" key="1">
    <source>
        <dbReference type="ARBA" id="ARBA00023270"/>
    </source>
</evidence>
<dbReference type="InterPro" id="IPR033919">
    <property type="entry name" value="TSA/FSA_arc/bac"/>
</dbReference>
<dbReference type="RefSeq" id="WP_137636551.1">
    <property type="nucleotide sequence ID" value="NZ_BJDN01000001.1"/>
</dbReference>
<comment type="caution">
    <text evidence="2">The sequence shown here is derived from an EMBL/GenBank/DDBJ whole genome shotgun (WGS) entry which is preliminary data.</text>
</comment>
<dbReference type="GO" id="GO:0016829">
    <property type="term" value="F:lyase activity"/>
    <property type="evidence" value="ECO:0007669"/>
    <property type="project" value="UniProtKB-KW"/>
</dbReference>
<proteinExistence type="predicted"/>
<name>A0ABW3EF64_9LACO</name>
<reference evidence="3" key="1">
    <citation type="journal article" date="2019" name="Int. J. Syst. Evol. Microbiol.">
        <title>The Global Catalogue of Microorganisms (GCM) 10K type strain sequencing project: providing services to taxonomists for standard genome sequencing and annotation.</title>
        <authorList>
            <consortium name="The Broad Institute Genomics Platform"/>
            <consortium name="The Broad Institute Genome Sequencing Center for Infectious Disease"/>
            <person name="Wu L."/>
            <person name="Ma J."/>
        </authorList>
    </citation>
    <scope>NUCLEOTIDE SEQUENCE [LARGE SCALE GENOMIC DNA]</scope>
    <source>
        <strain evidence="3">CCM 8925</strain>
    </source>
</reference>
<dbReference type="EMBL" id="JBHTIO010000044">
    <property type="protein sequence ID" value="MFD0897982.1"/>
    <property type="molecule type" value="Genomic_DNA"/>
</dbReference>
<protein>
    <submittedName>
        <fullName evidence="2">Fructose-6-phosphate aldolase</fullName>
        <ecNumber evidence="2">4.1.2.-</ecNumber>
    </submittedName>
</protein>
<dbReference type="InterPro" id="IPR001585">
    <property type="entry name" value="TAL/FSA"/>
</dbReference>
<dbReference type="Gene3D" id="3.20.20.70">
    <property type="entry name" value="Aldolase class I"/>
    <property type="match status" value="1"/>
</dbReference>